<keyword evidence="3 7" id="KW-0812">Transmembrane</keyword>
<evidence type="ECO:0000259" key="8">
    <source>
        <dbReference type="SMART" id="SM00014"/>
    </source>
</evidence>
<evidence type="ECO:0000256" key="6">
    <source>
        <dbReference type="SAM" id="MobiDB-lite"/>
    </source>
</evidence>
<dbReference type="InterPro" id="IPR000326">
    <property type="entry name" value="PAP2/HPO"/>
</dbReference>
<evidence type="ECO:0000256" key="4">
    <source>
        <dbReference type="ARBA" id="ARBA00022989"/>
    </source>
</evidence>
<comment type="subcellular location">
    <subcellularLocation>
        <location evidence="1">Membrane</location>
        <topology evidence="1">Multi-pass membrane protein</topology>
    </subcellularLocation>
</comment>
<protein>
    <recommendedName>
        <fullName evidence="8">Phosphatidic acid phosphatase type 2/haloperoxidase domain-containing protein</fullName>
    </recommendedName>
</protein>
<dbReference type="EMBL" id="CAXLJM020000051">
    <property type="protein sequence ID" value="CAL8115358.1"/>
    <property type="molecule type" value="Genomic_DNA"/>
</dbReference>
<feature type="region of interest" description="Disordered" evidence="6">
    <location>
        <begin position="340"/>
        <end position="376"/>
    </location>
</feature>
<comment type="caution">
    <text evidence="9">The sequence shown here is derived from an EMBL/GenBank/DDBJ whole genome shotgun (WGS) entry which is preliminary data.</text>
</comment>
<reference evidence="9 10" key="1">
    <citation type="submission" date="2024-08" db="EMBL/GenBank/DDBJ databases">
        <authorList>
            <person name="Cucini C."/>
            <person name="Frati F."/>
        </authorList>
    </citation>
    <scope>NUCLEOTIDE SEQUENCE [LARGE SCALE GENOMIC DNA]</scope>
</reference>
<accession>A0ABP1QZ55</accession>
<keyword evidence="5 7" id="KW-0472">Membrane</keyword>
<name>A0ABP1QZ55_9HEXA</name>
<dbReference type="SUPFAM" id="SSF48317">
    <property type="entry name" value="Acid phosphatase/Vanadium-dependent haloperoxidase"/>
    <property type="match status" value="1"/>
</dbReference>
<sequence>MTWHRQLIRSQSVNFLMEVTLRVVLFLLFILSEYVEPIMIVIQPEELWQYRYPELQSQVPIEIVFGSIIVFAPVVFFIFGNRRQYKNVREVSQAALAITLGISLTGLITNTLKVLVGRPRPCFLERCYGHEYLRIEDVSKPCIVTGDWVQDRRKSFPSGHASLAFSAFGMMSLYVAGKLGTFNRKFQTTGWQLVVTLMPLILASWIAISRYSDYHHHASDIFIGSLIGLTVGYLSYRIYYPSLIHPYSHYPCAWLNSGIIEFERSATNELLIPSEIQTANRSEPFGATNSSFKVQARSTHNAEYNVDVYMSRNRNLLQPSGSSQAHRGDVSRPSELTIYLQSEERGQSPSSSGMLHELSQIVSQAIEDSTRKNSTV</sequence>
<dbReference type="Pfam" id="PF01569">
    <property type="entry name" value="PAP2"/>
    <property type="match status" value="1"/>
</dbReference>
<evidence type="ECO:0000313" key="10">
    <source>
        <dbReference type="Proteomes" id="UP001642540"/>
    </source>
</evidence>
<evidence type="ECO:0000256" key="2">
    <source>
        <dbReference type="ARBA" id="ARBA00008816"/>
    </source>
</evidence>
<dbReference type="Proteomes" id="UP001642540">
    <property type="component" value="Unassembled WGS sequence"/>
</dbReference>
<evidence type="ECO:0000256" key="1">
    <source>
        <dbReference type="ARBA" id="ARBA00004141"/>
    </source>
</evidence>
<keyword evidence="4 7" id="KW-1133">Transmembrane helix</keyword>
<keyword evidence="10" id="KW-1185">Reference proteome</keyword>
<dbReference type="Gene3D" id="1.20.144.10">
    <property type="entry name" value="Phosphatidic acid phosphatase type 2/haloperoxidase"/>
    <property type="match status" value="1"/>
</dbReference>
<organism evidence="9 10">
    <name type="scientific">Orchesella dallaii</name>
    <dbReference type="NCBI Taxonomy" id="48710"/>
    <lineage>
        <taxon>Eukaryota</taxon>
        <taxon>Metazoa</taxon>
        <taxon>Ecdysozoa</taxon>
        <taxon>Arthropoda</taxon>
        <taxon>Hexapoda</taxon>
        <taxon>Collembola</taxon>
        <taxon>Entomobryomorpha</taxon>
        <taxon>Entomobryoidea</taxon>
        <taxon>Orchesellidae</taxon>
        <taxon>Orchesellinae</taxon>
        <taxon>Orchesella</taxon>
    </lineage>
</organism>
<evidence type="ECO:0000256" key="3">
    <source>
        <dbReference type="ARBA" id="ARBA00022692"/>
    </source>
</evidence>
<evidence type="ECO:0000256" key="7">
    <source>
        <dbReference type="SAM" id="Phobius"/>
    </source>
</evidence>
<proteinExistence type="inferred from homology"/>
<gene>
    <name evidence="9" type="ORF">ODALV1_LOCUS16820</name>
</gene>
<dbReference type="InterPro" id="IPR043216">
    <property type="entry name" value="PAP-like"/>
</dbReference>
<dbReference type="CDD" id="cd03390">
    <property type="entry name" value="PAP2_containing_1_like"/>
    <property type="match status" value="1"/>
</dbReference>
<evidence type="ECO:0000313" key="9">
    <source>
        <dbReference type="EMBL" id="CAL8115358.1"/>
    </source>
</evidence>
<dbReference type="SMART" id="SM00014">
    <property type="entry name" value="acidPPc"/>
    <property type="match status" value="1"/>
</dbReference>
<feature type="transmembrane region" description="Helical" evidence="7">
    <location>
        <begin position="189"/>
        <end position="208"/>
    </location>
</feature>
<dbReference type="PANTHER" id="PTHR10165">
    <property type="entry name" value="LIPID PHOSPHATE PHOSPHATASE"/>
    <property type="match status" value="1"/>
</dbReference>
<feature type="transmembrane region" description="Helical" evidence="7">
    <location>
        <begin position="158"/>
        <end position="177"/>
    </location>
</feature>
<feature type="domain" description="Phosphatidic acid phosphatase type 2/haloperoxidase" evidence="8">
    <location>
        <begin position="95"/>
        <end position="236"/>
    </location>
</feature>
<dbReference type="InterPro" id="IPR036938">
    <property type="entry name" value="PAP2/HPO_sf"/>
</dbReference>
<feature type="transmembrane region" description="Helical" evidence="7">
    <location>
        <begin position="214"/>
        <end position="236"/>
    </location>
</feature>
<feature type="transmembrane region" description="Helical" evidence="7">
    <location>
        <begin position="59"/>
        <end position="79"/>
    </location>
</feature>
<comment type="similarity">
    <text evidence="2">Belongs to the PA-phosphatase related phosphoesterase family.</text>
</comment>
<dbReference type="PANTHER" id="PTHR10165:SF35">
    <property type="entry name" value="RE23632P"/>
    <property type="match status" value="1"/>
</dbReference>
<feature type="compositionally biased region" description="Polar residues" evidence="6">
    <location>
        <begin position="360"/>
        <end position="376"/>
    </location>
</feature>
<feature type="transmembrane region" description="Helical" evidence="7">
    <location>
        <begin position="91"/>
        <end position="109"/>
    </location>
</feature>
<evidence type="ECO:0000256" key="5">
    <source>
        <dbReference type="ARBA" id="ARBA00023136"/>
    </source>
</evidence>